<dbReference type="Proteomes" id="UP000005237">
    <property type="component" value="Unassembled WGS sequence"/>
</dbReference>
<dbReference type="AlphaFoldDB" id="A0A8R1IVU2"/>
<keyword evidence="1" id="KW-1133">Transmembrane helix</keyword>
<dbReference type="GO" id="GO:0008202">
    <property type="term" value="P:steroid metabolic process"/>
    <property type="evidence" value="ECO:0007669"/>
    <property type="project" value="TreeGrafter"/>
</dbReference>
<dbReference type="EnsemblMetazoa" id="CJA39142.1">
    <property type="protein sequence ID" value="CJA39142.1"/>
    <property type="gene ID" value="WBGene00214989"/>
</dbReference>
<organism evidence="2 3">
    <name type="scientific">Caenorhabditis japonica</name>
    <dbReference type="NCBI Taxonomy" id="281687"/>
    <lineage>
        <taxon>Eukaryota</taxon>
        <taxon>Metazoa</taxon>
        <taxon>Ecdysozoa</taxon>
        <taxon>Nematoda</taxon>
        <taxon>Chromadorea</taxon>
        <taxon>Rhabditida</taxon>
        <taxon>Rhabditina</taxon>
        <taxon>Rhabditomorpha</taxon>
        <taxon>Rhabditoidea</taxon>
        <taxon>Rhabditidae</taxon>
        <taxon>Peloderinae</taxon>
        <taxon>Caenorhabditis</taxon>
    </lineage>
</organism>
<keyword evidence="3" id="KW-1185">Reference proteome</keyword>
<dbReference type="PANTHER" id="PTHR43313:SF1">
    <property type="entry name" value="3BETA-HYDROXYSTEROID DEHYDROGENASE DHS-16"/>
    <property type="match status" value="1"/>
</dbReference>
<reference evidence="2" key="2">
    <citation type="submission" date="2022-06" db="UniProtKB">
        <authorList>
            <consortium name="EnsemblMetazoa"/>
        </authorList>
    </citation>
    <scope>IDENTIFICATION</scope>
    <source>
        <strain evidence="2">DF5081</strain>
    </source>
</reference>
<dbReference type="GO" id="GO:0016491">
    <property type="term" value="F:oxidoreductase activity"/>
    <property type="evidence" value="ECO:0007669"/>
    <property type="project" value="TreeGrafter"/>
</dbReference>
<keyword evidence="1" id="KW-0812">Transmembrane</keyword>
<protein>
    <submittedName>
        <fullName evidence="2">Uncharacterized protein</fullName>
    </submittedName>
</protein>
<evidence type="ECO:0000313" key="3">
    <source>
        <dbReference type="Proteomes" id="UP000005237"/>
    </source>
</evidence>
<feature type="transmembrane region" description="Helical" evidence="1">
    <location>
        <begin position="112"/>
        <end position="133"/>
    </location>
</feature>
<keyword evidence="1" id="KW-0472">Membrane</keyword>
<proteinExistence type="predicted"/>
<name>A0A8R1IVU2_CAEJA</name>
<sequence>MSRLRNVRLRNVRLRNVPEPIIEVETAWECGVNIVANPNIGWVVDCYTHALFSWWPRLRYCPGWDAIFMFIPLSVFPTALQDWILVGLYRLSPGPSLTPAALVEKQKSTRKVQWAQLLSQLAIIPLLYTIFFVKNSQKQNVSEAGAHHNVTVVE</sequence>
<reference evidence="3" key="1">
    <citation type="submission" date="2010-08" db="EMBL/GenBank/DDBJ databases">
        <authorList>
            <consortium name="Caenorhabditis japonica Sequencing Consortium"/>
            <person name="Wilson R.K."/>
        </authorList>
    </citation>
    <scope>NUCLEOTIDE SEQUENCE [LARGE SCALE GENOMIC DNA]</scope>
    <source>
        <strain evidence="3">DF5081</strain>
    </source>
</reference>
<dbReference type="PANTHER" id="PTHR43313">
    <property type="entry name" value="SHORT-CHAIN DEHYDROGENASE/REDUCTASE FAMILY 9C"/>
    <property type="match status" value="1"/>
</dbReference>
<evidence type="ECO:0000313" key="2">
    <source>
        <dbReference type="EnsemblMetazoa" id="CJA39142.1"/>
    </source>
</evidence>
<evidence type="ECO:0000256" key="1">
    <source>
        <dbReference type="SAM" id="Phobius"/>
    </source>
</evidence>
<feature type="transmembrane region" description="Helical" evidence="1">
    <location>
        <begin position="67"/>
        <end position="92"/>
    </location>
</feature>
<accession>A0A8R1IVU2</accession>